<comment type="similarity">
    <text evidence="5">Belongs to the creatininase superfamily.</text>
</comment>
<keyword evidence="7" id="KW-1185">Reference proteome</keyword>
<evidence type="ECO:0000313" key="6">
    <source>
        <dbReference type="EMBL" id="TDV36669.1"/>
    </source>
</evidence>
<evidence type="ECO:0000256" key="4">
    <source>
        <dbReference type="ARBA" id="ARBA00022833"/>
    </source>
</evidence>
<gene>
    <name evidence="6" type="ORF">CLV71_13148</name>
</gene>
<dbReference type="SUPFAM" id="SSF102215">
    <property type="entry name" value="Creatininase"/>
    <property type="match status" value="1"/>
</dbReference>
<dbReference type="PANTHER" id="PTHR35005:SF1">
    <property type="entry name" value="2-AMINO-5-FORMYLAMINO-6-RIBOSYLAMINOPYRIMIDIN-4(3H)-ONE 5'-MONOPHOSPHATE DEFORMYLASE"/>
    <property type="match status" value="1"/>
</dbReference>
<organism evidence="6 7">
    <name type="scientific">Actinophytocola oryzae</name>
    <dbReference type="NCBI Taxonomy" id="502181"/>
    <lineage>
        <taxon>Bacteria</taxon>
        <taxon>Bacillati</taxon>
        <taxon>Actinomycetota</taxon>
        <taxon>Actinomycetes</taxon>
        <taxon>Pseudonocardiales</taxon>
        <taxon>Pseudonocardiaceae</taxon>
    </lineage>
</organism>
<dbReference type="Gene3D" id="3.40.50.10310">
    <property type="entry name" value="Creatininase"/>
    <property type="match status" value="1"/>
</dbReference>
<dbReference type="Pfam" id="PF02633">
    <property type="entry name" value="Creatininase"/>
    <property type="match status" value="1"/>
</dbReference>
<dbReference type="GO" id="GO:0046872">
    <property type="term" value="F:metal ion binding"/>
    <property type="evidence" value="ECO:0007669"/>
    <property type="project" value="UniProtKB-KW"/>
</dbReference>
<dbReference type="Proteomes" id="UP000294927">
    <property type="component" value="Unassembled WGS sequence"/>
</dbReference>
<sequence length="245" mass="25675">MTTFTDLTSPQVAELLAGPRKPVLLLPVGAVEPHGPHAPLATDEIISAGMCTRAAQRLADDPDVRVLTLPTLSYGVTRFSAAFPGAVSISEATLHALVVDVCGSLTAQGLSRIVLVNNHFEPAHVATLRKATAEAGVAYLDLVRRRHAARLTEEFRSGACHAGQYETSLVLADHPALVDTATMAALPPVPVDMPAAMSDGKADFAAMGMDRAYCGAPAAATAEEGQSTFDVLTELLVEAIREVAR</sequence>
<keyword evidence="2" id="KW-0479">Metal-binding</keyword>
<evidence type="ECO:0000256" key="2">
    <source>
        <dbReference type="ARBA" id="ARBA00022723"/>
    </source>
</evidence>
<proteinExistence type="inferred from homology"/>
<dbReference type="EMBL" id="SOCP01000031">
    <property type="protein sequence ID" value="TDV36669.1"/>
    <property type="molecule type" value="Genomic_DNA"/>
</dbReference>
<comment type="caution">
    <text evidence="6">The sequence shown here is derived from an EMBL/GenBank/DDBJ whole genome shotgun (WGS) entry which is preliminary data.</text>
</comment>
<dbReference type="AlphaFoldDB" id="A0A4R7UQJ4"/>
<dbReference type="GO" id="GO:0016811">
    <property type="term" value="F:hydrolase activity, acting on carbon-nitrogen (but not peptide) bonds, in linear amides"/>
    <property type="evidence" value="ECO:0007669"/>
    <property type="project" value="TreeGrafter"/>
</dbReference>
<evidence type="ECO:0000256" key="5">
    <source>
        <dbReference type="ARBA" id="ARBA00024029"/>
    </source>
</evidence>
<dbReference type="InterPro" id="IPR003785">
    <property type="entry name" value="Creatininase/forma_Hydrolase"/>
</dbReference>
<keyword evidence="3 6" id="KW-0378">Hydrolase</keyword>
<protein>
    <submittedName>
        <fullName evidence="6">Creatinine amidohydrolase</fullName>
    </submittedName>
</protein>
<keyword evidence="4" id="KW-0862">Zinc</keyword>
<name>A0A4R7UQJ4_9PSEU</name>
<dbReference type="RefSeq" id="WP_133909198.1">
    <property type="nucleotide sequence ID" value="NZ_SOCP01000031.1"/>
</dbReference>
<dbReference type="InterPro" id="IPR024087">
    <property type="entry name" value="Creatininase-like_sf"/>
</dbReference>
<accession>A0A4R7UQJ4</accession>
<comment type="cofactor">
    <cofactor evidence="1">
        <name>Zn(2+)</name>
        <dbReference type="ChEBI" id="CHEBI:29105"/>
    </cofactor>
</comment>
<evidence type="ECO:0000313" key="7">
    <source>
        <dbReference type="Proteomes" id="UP000294927"/>
    </source>
</evidence>
<evidence type="ECO:0000256" key="3">
    <source>
        <dbReference type="ARBA" id="ARBA00022801"/>
    </source>
</evidence>
<dbReference type="OrthoDB" id="9801445at2"/>
<evidence type="ECO:0000256" key="1">
    <source>
        <dbReference type="ARBA" id="ARBA00001947"/>
    </source>
</evidence>
<dbReference type="GO" id="GO:0009231">
    <property type="term" value="P:riboflavin biosynthetic process"/>
    <property type="evidence" value="ECO:0007669"/>
    <property type="project" value="TreeGrafter"/>
</dbReference>
<dbReference type="PANTHER" id="PTHR35005">
    <property type="entry name" value="3-DEHYDRO-SCYLLO-INOSOSE HYDROLASE"/>
    <property type="match status" value="1"/>
</dbReference>
<reference evidence="6 7" key="1">
    <citation type="submission" date="2019-03" db="EMBL/GenBank/DDBJ databases">
        <title>Genomic Encyclopedia of Archaeal and Bacterial Type Strains, Phase II (KMG-II): from individual species to whole genera.</title>
        <authorList>
            <person name="Goeker M."/>
        </authorList>
    </citation>
    <scope>NUCLEOTIDE SEQUENCE [LARGE SCALE GENOMIC DNA]</scope>
    <source>
        <strain evidence="6 7">DSM 45499</strain>
    </source>
</reference>